<dbReference type="Pfam" id="PF18096">
    <property type="entry name" value="Thump_like"/>
    <property type="match status" value="1"/>
</dbReference>
<organism evidence="3 4">
    <name type="scientific">Capnocytophaga cynodegmi</name>
    <dbReference type="NCBI Taxonomy" id="28189"/>
    <lineage>
        <taxon>Bacteria</taxon>
        <taxon>Pseudomonadati</taxon>
        <taxon>Bacteroidota</taxon>
        <taxon>Flavobacteriia</taxon>
        <taxon>Flavobacteriales</taxon>
        <taxon>Flavobacteriaceae</taxon>
        <taxon>Capnocytophaga</taxon>
    </lineage>
</organism>
<protein>
    <submittedName>
        <fullName evidence="3">Uncharacterized protein</fullName>
    </submittedName>
</protein>
<dbReference type="Proteomes" id="UP000038055">
    <property type="component" value="Unassembled WGS sequence"/>
</dbReference>
<gene>
    <name evidence="3" type="ORF">CCYN2B_40218</name>
</gene>
<proteinExistence type="predicted"/>
<reference evidence="4" key="1">
    <citation type="submission" date="2015-01" db="EMBL/GenBank/DDBJ databases">
        <authorList>
            <person name="MANFREDI Pablo"/>
        </authorList>
    </citation>
    <scope>NUCLEOTIDE SEQUENCE [LARGE SCALE GENOMIC DNA]</scope>
    <source>
        <strain evidence="4">Ccyn2B</strain>
    </source>
</reference>
<dbReference type="InterPro" id="IPR041497">
    <property type="entry name" value="Thump-like"/>
</dbReference>
<dbReference type="STRING" id="28189.CCYN74_40085"/>
<dbReference type="Gene3D" id="3.40.50.150">
    <property type="entry name" value="Vaccinia Virus protein VP39"/>
    <property type="match status" value="1"/>
</dbReference>
<dbReference type="Pfam" id="PF03602">
    <property type="entry name" value="Cons_hypoth95"/>
    <property type="match status" value="1"/>
</dbReference>
<evidence type="ECO:0000313" key="3">
    <source>
        <dbReference type="EMBL" id="CEN37829.1"/>
    </source>
</evidence>
<dbReference type="AlphaFoldDB" id="A0A0B7HGP8"/>
<dbReference type="SUPFAM" id="SSF53335">
    <property type="entry name" value="S-adenosyl-L-methionine-dependent methyltransferases"/>
    <property type="match status" value="1"/>
</dbReference>
<sequence length="382" mass="44267">MILDKKIQNFITENLQITISDLLLKKPVFEEISNKYLAQQIIGRNVASKKFPFLNQPNIIFPPQLNLEQASSQQTAEFKAIGMFGKRFLDLTCGLGIDAFFLSQNFEEIHLVEKNPELLTLVKHNWLVLNRKASFHQQSLDKFLKKNSIFFDLIFIDPARRDENNKKKFLLEDLSPNLLEIQLVLWEITNQILIKLSPLIDLKYLLSTLSNIERIDIIAIKNEVKEVVILQNRDKTNKKTLCRCINLDTNEPIFSFFFENVESAVASFSESQKYIYIPNNTLLKSGAFNLISEYFNLKKLHPNTHLYTSDQVNTNFPGRILKSEVISAKNIKKNDRYNIISKNYPLSIDEIKKKYKIKDGSDKYLIFTQSVKGKEIILGKPI</sequence>
<dbReference type="eggNOG" id="COG0742">
    <property type="taxonomic scope" value="Bacteria"/>
</dbReference>
<dbReference type="CDD" id="cd02440">
    <property type="entry name" value="AdoMet_MTases"/>
    <property type="match status" value="1"/>
</dbReference>
<evidence type="ECO:0000313" key="4">
    <source>
        <dbReference type="Proteomes" id="UP000038055"/>
    </source>
</evidence>
<dbReference type="InterPro" id="IPR029063">
    <property type="entry name" value="SAM-dependent_MTases_sf"/>
</dbReference>
<evidence type="ECO:0000259" key="1">
    <source>
        <dbReference type="Pfam" id="PF18096"/>
    </source>
</evidence>
<evidence type="ECO:0000259" key="2">
    <source>
        <dbReference type="Pfam" id="PF22013"/>
    </source>
</evidence>
<dbReference type="InterPro" id="IPR054168">
    <property type="entry name" value="PG_1098_Fer"/>
</dbReference>
<dbReference type="Gene3D" id="1.10.10.1110">
    <property type="entry name" value="Methyltransferase PG1098, N-terminal domain"/>
    <property type="match status" value="1"/>
</dbReference>
<dbReference type="RefSeq" id="WP_041993397.1">
    <property type="nucleotide sequence ID" value="NZ_CDOD01000034.1"/>
</dbReference>
<feature type="domain" description="PG-1098 ferredoxin-like" evidence="2">
    <location>
        <begin position="274"/>
        <end position="317"/>
    </location>
</feature>
<name>A0A0B7HGP8_9FLAO</name>
<dbReference type="EMBL" id="CDOD01000034">
    <property type="protein sequence ID" value="CEN37829.1"/>
    <property type="molecule type" value="Genomic_DNA"/>
</dbReference>
<dbReference type="Pfam" id="PF22013">
    <property type="entry name" value="PG_1098_Fer"/>
    <property type="match status" value="1"/>
</dbReference>
<feature type="domain" description="THUMP-like" evidence="1">
    <location>
        <begin position="331"/>
        <end position="377"/>
    </location>
</feature>
<accession>A0A0B7HGP8</accession>
<keyword evidence="4" id="KW-1185">Reference proteome</keyword>